<dbReference type="RefSeq" id="WP_085921483.1">
    <property type="nucleotide sequence ID" value="NZ_ASYR01000004.1"/>
</dbReference>
<sequence length="143" mass="15589">MPEHYAHIGDAIGAALTHNTQMAARHARARARAAENAPPAQLLADEMPDEWVRAVADAIAHHGHPIHTTRPTGITIHLTPQQRRTLHADTQPYLLISWHPAGIDWGLTADGTHTTHPQPLTDTTHPAEVAHTIDRLLTTGQPT</sequence>
<dbReference type="Proteomes" id="UP000731519">
    <property type="component" value="Unassembled WGS sequence"/>
</dbReference>
<evidence type="ECO:0000313" key="2">
    <source>
        <dbReference type="EMBL" id="OSY50417.1"/>
    </source>
</evidence>
<protein>
    <submittedName>
        <fullName evidence="2">Uncharacterized protein</fullName>
    </submittedName>
</protein>
<dbReference type="AlphaFoldDB" id="A0A1Y2NTQ0"/>
<accession>A0A1Y2NTQ0</accession>
<evidence type="ECO:0000313" key="1">
    <source>
        <dbReference type="EMBL" id="KAF0651345.1"/>
    </source>
</evidence>
<organism evidence="2 3">
    <name type="scientific">Streptomyces fradiae ATCC 10745 = DSM 40063</name>
    <dbReference type="NCBI Taxonomy" id="1319510"/>
    <lineage>
        <taxon>Bacteria</taxon>
        <taxon>Bacillati</taxon>
        <taxon>Actinomycetota</taxon>
        <taxon>Actinomycetes</taxon>
        <taxon>Kitasatosporales</taxon>
        <taxon>Streptomycetaceae</taxon>
        <taxon>Streptomyces</taxon>
    </lineage>
</organism>
<dbReference type="EMBL" id="MIFZ01000283">
    <property type="protein sequence ID" value="OSY50417.1"/>
    <property type="molecule type" value="Genomic_DNA"/>
</dbReference>
<reference evidence="1 4" key="1">
    <citation type="submission" date="2013-05" db="EMBL/GenBank/DDBJ databases">
        <title>Genome Sequence of Streptomyces fradiae.</title>
        <authorList>
            <person name="Kirby R."/>
        </authorList>
    </citation>
    <scope>NUCLEOTIDE SEQUENCE [LARGE SCALE GENOMIC DNA]</scope>
    <source>
        <strain evidence="1 4">ATCC 10745</strain>
    </source>
</reference>
<gene>
    <name evidence="2" type="ORF">BG846_03993</name>
    <name evidence="1" type="ORF">K701_04240</name>
</gene>
<reference evidence="2 3" key="2">
    <citation type="submission" date="2016-09" db="EMBL/GenBank/DDBJ databases">
        <title>Streptomyces fradiae DSM40063, a candidate organism with high potential of specific P450 cytochromes.</title>
        <authorList>
            <person name="Grumaz C."/>
            <person name="Vainshtein Y."/>
            <person name="Kirstahler P."/>
            <person name="Sohn K."/>
        </authorList>
    </citation>
    <scope>NUCLEOTIDE SEQUENCE [LARGE SCALE GENOMIC DNA]</scope>
    <source>
        <strain evidence="2 3">DSM 40063</strain>
    </source>
</reference>
<dbReference type="GeneID" id="91402622"/>
<evidence type="ECO:0000313" key="3">
    <source>
        <dbReference type="Proteomes" id="UP000194318"/>
    </source>
</evidence>
<name>A0A1Y2NTQ0_STRFR</name>
<dbReference type="Proteomes" id="UP000194318">
    <property type="component" value="Unassembled WGS sequence"/>
</dbReference>
<comment type="caution">
    <text evidence="2">The sequence shown here is derived from an EMBL/GenBank/DDBJ whole genome shotgun (WGS) entry which is preliminary data.</text>
</comment>
<evidence type="ECO:0000313" key="4">
    <source>
        <dbReference type="Proteomes" id="UP000731519"/>
    </source>
</evidence>
<keyword evidence="4" id="KW-1185">Reference proteome</keyword>
<dbReference type="EMBL" id="ASYR01000004">
    <property type="protein sequence ID" value="KAF0651345.1"/>
    <property type="molecule type" value="Genomic_DNA"/>
</dbReference>
<proteinExistence type="predicted"/>